<dbReference type="InterPro" id="IPR015377">
    <property type="entry name" value="Fumarylacetoacetase_N"/>
</dbReference>
<feature type="binding site" evidence="12">
    <location>
        <position position="224"/>
    </location>
    <ligand>
        <name>Ca(2+)</name>
        <dbReference type="ChEBI" id="CHEBI:29108"/>
    </ligand>
</feature>
<feature type="binding site" evidence="12">
    <location>
        <position position="224"/>
    </location>
    <ligand>
        <name>Mg(2+)</name>
        <dbReference type="ChEBI" id="CHEBI:18420"/>
    </ligand>
</feature>
<feature type="active site" description="Proton acceptor" evidence="10">
    <location>
        <position position="127"/>
    </location>
</feature>
<evidence type="ECO:0000256" key="7">
    <source>
        <dbReference type="ARBA" id="ARBA00022842"/>
    </source>
</evidence>
<evidence type="ECO:0000256" key="13">
    <source>
        <dbReference type="RuleBase" id="RU366008"/>
    </source>
</evidence>
<evidence type="ECO:0000313" key="16">
    <source>
        <dbReference type="EMBL" id="GKT50277.1"/>
    </source>
</evidence>
<evidence type="ECO:0000256" key="6">
    <source>
        <dbReference type="ARBA" id="ARBA00022837"/>
    </source>
</evidence>
<evidence type="ECO:0000256" key="10">
    <source>
        <dbReference type="PIRSR" id="PIRSR605959-1"/>
    </source>
</evidence>
<dbReference type="AlphaFoldDB" id="A0AA37PDP4"/>
<feature type="binding site" evidence="11">
    <location>
        <position position="231"/>
    </location>
    <ligand>
        <name>substrate</name>
    </ligand>
</feature>
<dbReference type="SUPFAM" id="SSF63433">
    <property type="entry name" value="Fumarylacetoacetate hydrolase, FAH, N-terminal domain"/>
    <property type="match status" value="1"/>
</dbReference>
<keyword evidence="8 13" id="KW-0828">Tyrosine catabolism</keyword>
<dbReference type="Gene3D" id="3.90.850.10">
    <property type="entry name" value="Fumarylacetoacetase-like, C-terminal domain"/>
    <property type="match status" value="1"/>
</dbReference>
<evidence type="ECO:0000256" key="1">
    <source>
        <dbReference type="ARBA" id="ARBA00004782"/>
    </source>
</evidence>
<dbReference type="EMBL" id="BQXU01000035">
    <property type="protein sequence ID" value="GKT50277.1"/>
    <property type="molecule type" value="Genomic_DNA"/>
</dbReference>
<dbReference type="GO" id="GO:1902000">
    <property type="term" value="P:homogentisate catabolic process"/>
    <property type="evidence" value="ECO:0007669"/>
    <property type="project" value="TreeGrafter"/>
</dbReference>
<evidence type="ECO:0000259" key="14">
    <source>
        <dbReference type="Pfam" id="PF01557"/>
    </source>
</evidence>
<evidence type="ECO:0000259" key="15">
    <source>
        <dbReference type="Pfam" id="PF09298"/>
    </source>
</evidence>
<evidence type="ECO:0000256" key="8">
    <source>
        <dbReference type="ARBA" id="ARBA00022878"/>
    </source>
</evidence>
<gene>
    <name evidence="16" type="ORF">ColSpa_10458</name>
</gene>
<evidence type="ECO:0000256" key="2">
    <source>
        <dbReference type="ARBA" id="ARBA00010211"/>
    </source>
</evidence>
<dbReference type="Proteomes" id="UP001055115">
    <property type="component" value="Unassembled WGS sequence"/>
</dbReference>
<feature type="binding site" evidence="12">
    <location>
        <position position="192"/>
    </location>
    <ligand>
        <name>Ca(2+)</name>
        <dbReference type="ChEBI" id="CHEBI:29108"/>
    </ligand>
</feature>
<dbReference type="InterPro" id="IPR005959">
    <property type="entry name" value="Fumarylacetoacetase"/>
</dbReference>
<keyword evidence="17" id="KW-1185">Reference proteome</keyword>
<evidence type="ECO:0000256" key="5">
    <source>
        <dbReference type="ARBA" id="ARBA00022801"/>
    </source>
</evidence>
<dbReference type="GO" id="GO:0046872">
    <property type="term" value="F:metal ion binding"/>
    <property type="evidence" value="ECO:0007669"/>
    <property type="project" value="UniProtKB-UniRule"/>
</dbReference>
<dbReference type="GeneID" id="73331260"/>
<feature type="binding site" evidence="11">
    <location>
        <position position="340"/>
    </location>
    <ligand>
        <name>substrate</name>
    </ligand>
</feature>
<feature type="binding site" evidence="12">
    <location>
        <position position="248"/>
    </location>
    <ligand>
        <name>Mg(2+)</name>
        <dbReference type="ChEBI" id="CHEBI:18420"/>
    </ligand>
</feature>
<evidence type="ECO:0000256" key="4">
    <source>
        <dbReference type="ARBA" id="ARBA00022723"/>
    </source>
</evidence>
<dbReference type="RefSeq" id="XP_049132627.1">
    <property type="nucleotide sequence ID" value="XM_049276670.1"/>
</dbReference>
<sequence>MSFSEHFSIANTPYGIASTSKHPQSVVTRVEDSVVFLADLDLEASEQIKWALYLFVISEKILTAMQPTLNDLAAVNKTELQLFRKNIQKLLSDKPTLLKYGVPVDEVQLHLPVKVDGFTDYSCSKEHMLNASEAVMGQASMPPSASYQPVGYSGRPSSIVVTGTKITRPYGQYRDGEQIGFGPSQALDYELEVACIIGKPTKLGDRVSVSDADEHIFGLVLLNDWSARDIQGFEMSPLGPMNGKSFGTSISPWVITLEALEPFATQPPAKDIPAQPYLLDKKEKPSYNIELKAEVLTGGEATTVCKAQLSWMYWTFRDLVAQQTINGCNLNTGDILATGTVSGSGDDEHGCLLEMTKGGKVGWKTTSGQNRTYLKDGDGVRISGYAGNGVGLGECVGFIDAARPF</sequence>
<reference evidence="16 17" key="1">
    <citation type="submission" date="2022-03" db="EMBL/GenBank/DDBJ databases">
        <title>Genome data of Colletotrichum spp.</title>
        <authorList>
            <person name="Utami Y.D."/>
            <person name="Hiruma K."/>
        </authorList>
    </citation>
    <scope>NUCLEOTIDE SEQUENCE [LARGE SCALE GENOMIC DNA]</scope>
    <source>
        <strain evidence="16 17">MAFF 239500</strain>
    </source>
</reference>
<dbReference type="Gene3D" id="2.30.30.230">
    <property type="entry name" value="Fumarylacetoacetase, N-terminal domain"/>
    <property type="match status" value="1"/>
</dbReference>
<keyword evidence="9 13" id="KW-0585">Phenylalanine catabolism</keyword>
<feature type="binding site" evidence="12">
    <location>
        <position position="120"/>
    </location>
    <ligand>
        <name>Ca(2+)</name>
        <dbReference type="ChEBI" id="CHEBI:29108"/>
    </ligand>
</feature>
<comment type="pathway">
    <text evidence="1 13">Amino-acid degradation; L-phenylalanine degradation; acetoacetate and fumarate from L-phenylalanine: step 6/6.</text>
</comment>
<keyword evidence="5 13" id="KW-0378">Hydrolase</keyword>
<dbReference type="InterPro" id="IPR036462">
    <property type="entry name" value="Fumarylacetoacetase_N_sf"/>
</dbReference>
<proteinExistence type="inferred from homology"/>
<evidence type="ECO:0000256" key="3">
    <source>
        <dbReference type="ARBA" id="ARBA00012094"/>
    </source>
</evidence>
<dbReference type="InterPro" id="IPR011234">
    <property type="entry name" value="Fumarylacetoacetase-like_C"/>
</dbReference>
<dbReference type="PANTHER" id="PTHR43069">
    <property type="entry name" value="FUMARYLACETOACETASE"/>
    <property type="match status" value="1"/>
</dbReference>
<dbReference type="SUPFAM" id="SSF56529">
    <property type="entry name" value="FAH"/>
    <property type="match status" value="1"/>
</dbReference>
<protein>
    <recommendedName>
        <fullName evidence="3 13">Fumarylacetoacetase</fullName>
        <ecNumber evidence="3 13">3.7.1.2</ecNumber>
    </recommendedName>
    <alternativeName>
        <fullName evidence="13">Fumarylacetoacetate hydrolase</fullName>
    </alternativeName>
</protein>
<evidence type="ECO:0000256" key="9">
    <source>
        <dbReference type="ARBA" id="ARBA00023232"/>
    </source>
</evidence>
<evidence type="ECO:0000256" key="12">
    <source>
        <dbReference type="PIRSR" id="PIRSR605959-3"/>
    </source>
</evidence>
<feature type="binding site" evidence="12">
    <location>
        <position position="244"/>
    </location>
    <ligand>
        <name>Mg(2+)</name>
        <dbReference type="ChEBI" id="CHEBI:18420"/>
    </ligand>
</feature>
<feature type="domain" description="Fumarylacetoacetase-like C-terminal" evidence="14">
    <location>
        <begin position="119"/>
        <end position="390"/>
    </location>
</feature>
<dbReference type="PANTHER" id="PTHR43069:SF5">
    <property type="entry name" value="FUMARYLACETOACETASE"/>
    <property type="match status" value="1"/>
</dbReference>
<keyword evidence="6 12" id="KW-0106">Calcium</keyword>
<name>A0AA37PDP4_9PEZI</name>
<dbReference type="Pfam" id="PF01557">
    <property type="entry name" value="FAA_hydrolase"/>
    <property type="match status" value="1"/>
</dbReference>
<keyword evidence="4 12" id="KW-0479">Metal-binding</keyword>
<dbReference type="GO" id="GO:0006572">
    <property type="term" value="P:L-tyrosine catabolic process"/>
    <property type="evidence" value="ECO:0007669"/>
    <property type="project" value="UniProtKB-UniRule"/>
</dbReference>
<comment type="cofactor">
    <cofactor evidence="13">
        <name>Mg(2+)</name>
        <dbReference type="ChEBI" id="CHEBI:18420"/>
    </cofactor>
    <cofactor evidence="13">
        <name>Ca(2+)</name>
        <dbReference type="ChEBI" id="CHEBI:29108"/>
    </cofactor>
</comment>
<organism evidence="16 17">
    <name type="scientific">Colletotrichum spaethianum</name>
    <dbReference type="NCBI Taxonomy" id="700344"/>
    <lineage>
        <taxon>Eukaryota</taxon>
        <taxon>Fungi</taxon>
        <taxon>Dikarya</taxon>
        <taxon>Ascomycota</taxon>
        <taxon>Pezizomycotina</taxon>
        <taxon>Sordariomycetes</taxon>
        <taxon>Hypocreomycetidae</taxon>
        <taxon>Glomerellales</taxon>
        <taxon>Glomerellaceae</taxon>
        <taxon>Colletotrichum</taxon>
        <taxon>Colletotrichum spaethianum species complex</taxon>
    </lineage>
</organism>
<comment type="catalytic activity">
    <reaction evidence="13">
        <text>4-fumarylacetoacetate + H2O = acetoacetate + fumarate + H(+)</text>
        <dbReference type="Rhea" id="RHEA:10244"/>
        <dbReference type="ChEBI" id="CHEBI:13705"/>
        <dbReference type="ChEBI" id="CHEBI:15377"/>
        <dbReference type="ChEBI" id="CHEBI:15378"/>
        <dbReference type="ChEBI" id="CHEBI:18034"/>
        <dbReference type="ChEBI" id="CHEBI:29806"/>
        <dbReference type="EC" id="3.7.1.2"/>
    </reaction>
</comment>
<accession>A0AA37PDP4</accession>
<dbReference type="GO" id="GO:0004334">
    <property type="term" value="F:fumarylacetoacetase activity"/>
    <property type="evidence" value="ECO:0007669"/>
    <property type="project" value="UniProtKB-UniRule"/>
</dbReference>
<dbReference type="Pfam" id="PF09298">
    <property type="entry name" value="FAA_hydrolase_N"/>
    <property type="match status" value="1"/>
</dbReference>
<feature type="domain" description="Fumarylacetoacetase N-terminal" evidence="15">
    <location>
        <begin position="11"/>
        <end position="112"/>
    </location>
</feature>
<evidence type="ECO:0000256" key="11">
    <source>
        <dbReference type="PIRSR" id="PIRSR605959-2"/>
    </source>
</evidence>
<dbReference type="EC" id="3.7.1.2" evidence="3 13"/>
<feature type="binding site" evidence="12">
    <location>
        <position position="190"/>
    </location>
    <ligand>
        <name>Ca(2+)</name>
        <dbReference type="ChEBI" id="CHEBI:29108"/>
    </ligand>
</feature>
<comment type="similarity">
    <text evidence="2 13">Belongs to the FAH family.</text>
</comment>
<dbReference type="InterPro" id="IPR036663">
    <property type="entry name" value="Fumarylacetoacetase_C_sf"/>
</dbReference>
<evidence type="ECO:0000313" key="17">
    <source>
        <dbReference type="Proteomes" id="UP001055115"/>
    </source>
</evidence>
<dbReference type="GO" id="GO:0006559">
    <property type="term" value="P:L-phenylalanine catabolic process"/>
    <property type="evidence" value="ECO:0007669"/>
    <property type="project" value="UniProtKB-UniRule"/>
</dbReference>
<comment type="caution">
    <text evidence="16">The sequence shown here is derived from an EMBL/GenBank/DDBJ whole genome shotgun (WGS) entry which is preliminary data.</text>
</comment>
<keyword evidence="7 12" id="KW-0460">Magnesium</keyword>